<dbReference type="PANTHER" id="PTHR12149">
    <property type="entry name" value="FRUCTOSAMINE 3 KINASE-RELATED PROTEIN"/>
    <property type="match status" value="1"/>
</dbReference>
<evidence type="ECO:0000313" key="3">
    <source>
        <dbReference type="Proteomes" id="UP000195667"/>
    </source>
</evidence>
<dbReference type="PANTHER" id="PTHR12149:SF8">
    <property type="entry name" value="PROTEIN-RIBULOSAMINE 3-KINASE"/>
    <property type="match status" value="1"/>
</dbReference>
<protein>
    <submittedName>
        <fullName evidence="2">Fructosamine-3-kinase</fullName>
    </submittedName>
</protein>
<dbReference type="InterPro" id="IPR016477">
    <property type="entry name" value="Fructo-/Ketosamine-3-kinase"/>
</dbReference>
<keyword evidence="2" id="KW-0808">Transferase</keyword>
<comment type="similarity">
    <text evidence="1">Belongs to the fructosamine kinase family.</text>
</comment>
<dbReference type="Pfam" id="PF03881">
    <property type="entry name" value="Fructosamin_kin"/>
    <property type="match status" value="1"/>
</dbReference>
<keyword evidence="2" id="KW-0418">Kinase</keyword>
<dbReference type="GO" id="GO:0016301">
    <property type="term" value="F:kinase activity"/>
    <property type="evidence" value="ECO:0007669"/>
    <property type="project" value="UniProtKB-KW"/>
</dbReference>
<dbReference type="Gene3D" id="3.30.200.20">
    <property type="entry name" value="Phosphorylase Kinase, domain 1"/>
    <property type="match status" value="1"/>
</dbReference>
<dbReference type="AlphaFoldDB" id="A0A1R4HFI8"/>
<reference evidence="3" key="1">
    <citation type="submission" date="2017-02" db="EMBL/GenBank/DDBJ databases">
        <authorList>
            <person name="Daims H."/>
        </authorList>
    </citation>
    <scope>NUCLEOTIDE SEQUENCE [LARGE SCALE GENOMIC DNA]</scope>
</reference>
<organism evidence="2 3">
    <name type="scientific">Crenothrix polyspora</name>
    <dbReference type="NCBI Taxonomy" id="360316"/>
    <lineage>
        <taxon>Bacteria</taxon>
        <taxon>Pseudomonadati</taxon>
        <taxon>Pseudomonadota</taxon>
        <taxon>Gammaproteobacteria</taxon>
        <taxon>Methylococcales</taxon>
        <taxon>Crenotrichaceae</taxon>
        <taxon>Crenothrix</taxon>
    </lineage>
</organism>
<dbReference type="EMBL" id="FUKI01000140">
    <property type="protein sequence ID" value="SJM95004.1"/>
    <property type="molecule type" value="Genomic_DNA"/>
</dbReference>
<accession>A0A1R4HFI8</accession>
<dbReference type="SUPFAM" id="SSF56112">
    <property type="entry name" value="Protein kinase-like (PK-like)"/>
    <property type="match status" value="1"/>
</dbReference>
<gene>
    <name evidence="2" type="ORF">CRENPOLYSF1_620001</name>
</gene>
<dbReference type="PIRSF" id="PIRSF006221">
    <property type="entry name" value="Ketosamine-3-kinase"/>
    <property type="match status" value="1"/>
</dbReference>
<dbReference type="Gene3D" id="3.90.1200.10">
    <property type="match status" value="1"/>
</dbReference>
<keyword evidence="3" id="KW-1185">Reference proteome</keyword>
<dbReference type="InterPro" id="IPR011009">
    <property type="entry name" value="Kinase-like_dom_sf"/>
</dbReference>
<dbReference type="Proteomes" id="UP000195667">
    <property type="component" value="Unassembled WGS sequence"/>
</dbReference>
<evidence type="ECO:0000313" key="2">
    <source>
        <dbReference type="EMBL" id="SJM95004.1"/>
    </source>
</evidence>
<sequence>MFEAEFIGLQNIAQTRSITVPNPIVCGKTENQAFLVLEYIEFGTASKASERHLGEQLAALHQIPHAYFGWHRDNTIGSTAQINTPSDNWVNFWRDNRLAFQLNLAANHGYGGQLQRLGERLCCDLAVFFSDHYVQPSLLHGDLWAGNAAANTQGQPVIFDPACYYGDREADIAMTGLFGGFSQDFYASYNQAWPLNDGYSVRKKLYNLYHILNHLNLFGGGYLKQAEHIMAQLIAEMS</sequence>
<proteinExistence type="inferred from homology"/>
<evidence type="ECO:0000256" key="1">
    <source>
        <dbReference type="ARBA" id="ARBA00009460"/>
    </source>
</evidence>
<name>A0A1R4HFI8_9GAMM</name>